<evidence type="ECO:0000313" key="2">
    <source>
        <dbReference type="Proteomes" id="UP001482620"/>
    </source>
</evidence>
<reference evidence="1 2" key="1">
    <citation type="submission" date="2021-06" db="EMBL/GenBank/DDBJ databases">
        <authorList>
            <person name="Palmer J.M."/>
        </authorList>
    </citation>
    <scope>NUCLEOTIDE SEQUENCE [LARGE SCALE GENOMIC DNA]</scope>
    <source>
        <strain evidence="2">if_2019</strain>
        <tissue evidence="1">Muscle</tissue>
    </source>
</reference>
<dbReference type="InterPro" id="IPR042354">
    <property type="entry name" value="FBX38"/>
</dbReference>
<dbReference type="Proteomes" id="UP001482620">
    <property type="component" value="Unassembled WGS sequence"/>
</dbReference>
<organism evidence="1 2">
    <name type="scientific">Ilyodon furcidens</name>
    <name type="common">goldbreast splitfin</name>
    <dbReference type="NCBI Taxonomy" id="33524"/>
    <lineage>
        <taxon>Eukaryota</taxon>
        <taxon>Metazoa</taxon>
        <taxon>Chordata</taxon>
        <taxon>Craniata</taxon>
        <taxon>Vertebrata</taxon>
        <taxon>Euteleostomi</taxon>
        <taxon>Actinopterygii</taxon>
        <taxon>Neopterygii</taxon>
        <taxon>Teleostei</taxon>
        <taxon>Neoteleostei</taxon>
        <taxon>Acanthomorphata</taxon>
        <taxon>Ovalentaria</taxon>
        <taxon>Atherinomorphae</taxon>
        <taxon>Cyprinodontiformes</taxon>
        <taxon>Goodeidae</taxon>
        <taxon>Ilyodon</taxon>
    </lineage>
</organism>
<sequence length="141" mass="16939">MVRCFPNNKHWITSDLKDLFNKKKRAFRKGDMASLRTTRCRVLKQLRIERAPIVNRFDFAQCKKLDMEQVLDQILRISPERNRIIYMRPMHQIDSIALERQLFQGPYPYHIAVVHEFSNPPNIRNKVRIRSWMDTIANICQ</sequence>
<evidence type="ECO:0000313" key="1">
    <source>
        <dbReference type="EMBL" id="MEQ2221028.1"/>
    </source>
</evidence>
<keyword evidence="2" id="KW-1185">Reference proteome</keyword>
<accession>A0ABV0SKD5</accession>
<protein>
    <submittedName>
        <fullName evidence="1">F-box only protein 38</fullName>
    </submittedName>
</protein>
<comment type="caution">
    <text evidence="1">The sequence shown here is derived from an EMBL/GenBank/DDBJ whole genome shotgun (WGS) entry which is preliminary data.</text>
</comment>
<dbReference type="PANTHER" id="PTHR14753:SF3">
    <property type="entry name" value="F-BOX ONLY PROTEIN 38"/>
    <property type="match status" value="1"/>
</dbReference>
<name>A0ABV0SKD5_9TELE</name>
<dbReference type="PANTHER" id="PTHR14753">
    <property type="entry name" value="F-BOX ONLY PROTEIN 38"/>
    <property type="match status" value="1"/>
</dbReference>
<gene>
    <name evidence="1" type="primary">FBXO38_1</name>
    <name evidence="1" type="ORF">ILYODFUR_011538</name>
</gene>
<dbReference type="EMBL" id="JAHRIQ010000875">
    <property type="protein sequence ID" value="MEQ2221028.1"/>
    <property type="molecule type" value="Genomic_DNA"/>
</dbReference>
<proteinExistence type="predicted"/>